<organism evidence="7 8">
    <name type="scientific">Willisornis vidua</name>
    <name type="common">Xingu scale-backed antbird</name>
    <dbReference type="NCBI Taxonomy" id="1566151"/>
    <lineage>
        <taxon>Eukaryota</taxon>
        <taxon>Metazoa</taxon>
        <taxon>Chordata</taxon>
        <taxon>Craniata</taxon>
        <taxon>Vertebrata</taxon>
        <taxon>Euteleostomi</taxon>
        <taxon>Archelosauria</taxon>
        <taxon>Archosauria</taxon>
        <taxon>Dinosauria</taxon>
        <taxon>Saurischia</taxon>
        <taxon>Theropoda</taxon>
        <taxon>Coelurosauria</taxon>
        <taxon>Aves</taxon>
        <taxon>Neognathae</taxon>
        <taxon>Neoaves</taxon>
        <taxon>Telluraves</taxon>
        <taxon>Australaves</taxon>
        <taxon>Passeriformes</taxon>
        <taxon>Thamnophilidae</taxon>
        <taxon>Willisornis</taxon>
    </lineage>
</organism>
<dbReference type="InterPro" id="IPR010335">
    <property type="entry name" value="Mesothelin"/>
</dbReference>
<protein>
    <submittedName>
        <fullName evidence="7">Mesothelin-like protein</fullName>
    </submittedName>
</protein>
<dbReference type="InterPro" id="IPR026664">
    <property type="entry name" value="Stereocilin-rel"/>
</dbReference>
<evidence type="ECO:0000256" key="1">
    <source>
        <dbReference type="ARBA" id="ARBA00004370"/>
    </source>
</evidence>
<keyword evidence="6" id="KW-0325">Glycoprotein</keyword>
<dbReference type="EMBL" id="WHWB01033005">
    <property type="protein sequence ID" value="KAJ7422525.1"/>
    <property type="molecule type" value="Genomic_DNA"/>
</dbReference>
<evidence type="ECO:0000256" key="2">
    <source>
        <dbReference type="ARBA" id="ARBA00011016"/>
    </source>
</evidence>
<evidence type="ECO:0000256" key="6">
    <source>
        <dbReference type="ARBA" id="ARBA00023180"/>
    </source>
</evidence>
<evidence type="ECO:0000313" key="8">
    <source>
        <dbReference type="Proteomes" id="UP001145742"/>
    </source>
</evidence>
<name>A0ABQ9DNR6_9PASS</name>
<comment type="similarity">
    <text evidence="2">Belongs to the mesothelin family.</text>
</comment>
<dbReference type="PANTHER" id="PTHR23412">
    <property type="entry name" value="STEREOCILIN RELATED"/>
    <property type="match status" value="1"/>
</dbReference>
<dbReference type="Proteomes" id="UP001145742">
    <property type="component" value="Unassembled WGS sequence"/>
</dbReference>
<reference evidence="7" key="1">
    <citation type="submission" date="2019-10" db="EMBL/GenBank/DDBJ databases">
        <authorList>
            <person name="Soares A.E.R."/>
            <person name="Aleixo A."/>
            <person name="Schneider P."/>
            <person name="Miyaki C.Y."/>
            <person name="Schneider M.P."/>
            <person name="Mello C."/>
            <person name="Vasconcelos A.T.R."/>
        </authorList>
    </citation>
    <scope>NUCLEOTIDE SEQUENCE</scope>
    <source>
        <tissue evidence="7">Muscle</tissue>
    </source>
</reference>
<evidence type="ECO:0000256" key="3">
    <source>
        <dbReference type="ARBA" id="ARBA00022729"/>
    </source>
</evidence>
<proteinExistence type="inferred from homology"/>
<evidence type="ECO:0000256" key="5">
    <source>
        <dbReference type="ARBA" id="ARBA00023136"/>
    </source>
</evidence>
<gene>
    <name evidence="7" type="ORF">WISP_37437</name>
</gene>
<keyword evidence="5" id="KW-0472">Membrane</keyword>
<comment type="caution">
    <text evidence="7">The sequence shown here is derived from an EMBL/GenBank/DDBJ whole genome shotgun (WGS) entry which is preliminary data.</text>
</comment>
<dbReference type="Pfam" id="PF06060">
    <property type="entry name" value="Mesothelin"/>
    <property type="match status" value="1"/>
</dbReference>
<comment type="subcellular location">
    <subcellularLocation>
        <location evidence="1">Membrane</location>
    </subcellularLocation>
</comment>
<accession>A0ABQ9DNR6</accession>
<keyword evidence="3" id="KW-0732">Signal</keyword>
<evidence type="ECO:0000256" key="4">
    <source>
        <dbReference type="ARBA" id="ARBA00022889"/>
    </source>
</evidence>
<keyword evidence="8" id="KW-1185">Reference proteome</keyword>
<dbReference type="PANTHER" id="PTHR23412:SF15">
    <property type="entry name" value="MESOTHELIN-LIKE PROTEIN"/>
    <property type="match status" value="1"/>
</dbReference>
<sequence>MPTGCQPEPITAHTIATNPMLFLDYSVEQFNLCLSNDVFIDNLEALLDQPWPLQYSQVMKEKVDQFYPRGIPEAQLRRLGWLSHLYSEQEISQWPVTTSDTLWILLTNSGREWEDSQVQALASRYLTLGGTLTGPLLQEIGGRRLCNLQEEQVEQIPAEAIGKKDQLYRKAQEAFAGLAGTPSTYFCQIRPYLGGAPAKDLKDLANAGVAIDMDMETFLALNPEELQKLSVVDVKNLLGENLPELKKSEKEPLVVGWVQRQSQRELDYSGSRLCSSLIPVLAVTVGTSLLPGLL</sequence>
<evidence type="ECO:0000313" key="7">
    <source>
        <dbReference type="EMBL" id="KAJ7422525.1"/>
    </source>
</evidence>
<keyword evidence="4" id="KW-0130">Cell adhesion</keyword>